<organism evidence="2 3">
    <name type="scientific">Caerostris extrusa</name>
    <name type="common">Bark spider</name>
    <name type="synonym">Caerostris bankana</name>
    <dbReference type="NCBI Taxonomy" id="172846"/>
    <lineage>
        <taxon>Eukaryota</taxon>
        <taxon>Metazoa</taxon>
        <taxon>Ecdysozoa</taxon>
        <taxon>Arthropoda</taxon>
        <taxon>Chelicerata</taxon>
        <taxon>Arachnida</taxon>
        <taxon>Araneae</taxon>
        <taxon>Araneomorphae</taxon>
        <taxon>Entelegynae</taxon>
        <taxon>Araneoidea</taxon>
        <taxon>Araneidae</taxon>
        <taxon>Caerostris</taxon>
    </lineage>
</organism>
<reference evidence="2 3" key="1">
    <citation type="submission" date="2021-06" db="EMBL/GenBank/DDBJ databases">
        <title>Caerostris extrusa draft genome.</title>
        <authorList>
            <person name="Kono N."/>
            <person name="Arakawa K."/>
        </authorList>
    </citation>
    <scope>NUCLEOTIDE SEQUENCE [LARGE SCALE GENOMIC DNA]</scope>
</reference>
<feature type="transmembrane region" description="Helical" evidence="1">
    <location>
        <begin position="12"/>
        <end position="32"/>
    </location>
</feature>
<dbReference type="EMBL" id="BPLR01000481">
    <property type="protein sequence ID" value="GIY95070.1"/>
    <property type="molecule type" value="Genomic_DNA"/>
</dbReference>
<evidence type="ECO:0000313" key="3">
    <source>
        <dbReference type="Proteomes" id="UP001054945"/>
    </source>
</evidence>
<gene>
    <name evidence="2" type="ORF">CEXT_287281</name>
</gene>
<dbReference type="AlphaFoldDB" id="A0AAV4XMA0"/>
<sequence length="181" mass="20463">MKEELPVGAKFPVSYLTSMKAFIVTFCFGSFLSQTRYRTRAISEWPQVWQGAKVSPQLFNRRENINGKLCGGKVGRGIIGNEPLRRIPNPKHKPHRIRSQSKGKMVEIHSGKIVHRAVKEREREKQSKQFLPSKWKEKYSTASPYSRGNASQPEMNFGWGCCAFCAPVPCCNENGGPSAYI</sequence>
<comment type="caution">
    <text evidence="2">The sequence shown here is derived from an EMBL/GenBank/DDBJ whole genome shotgun (WGS) entry which is preliminary data.</text>
</comment>
<protein>
    <submittedName>
        <fullName evidence="2">Uncharacterized protein</fullName>
    </submittedName>
</protein>
<evidence type="ECO:0000256" key="1">
    <source>
        <dbReference type="SAM" id="Phobius"/>
    </source>
</evidence>
<keyword evidence="1" id="KW-1133">Transmembrane helix</keyword>
<proteinExistence type="predicted"/>
<accession>A0AAV4XMA0</accession>
<name>A0AAV4XMA0_CAEEX</name>
<dbReference type="Proteomes" id="UP001054945">
    <property type="component" value="Unassembled WGS sequence"/>
</dbReference>
<keyword evidence="1" id="KW-0812">Transmembrane</keyword>
<keyword evidence="3" id="KW-1185">Reference proteome</keyword>
<keyword evidence="1" id="KW-0472">Membrane</keyword>
<evidence type="ECO:0000313" key="2">
    <source>
        <dbReference type="EMBL" id="GIY95070.1"/>
    </source>
</evidence>